<evidence type="ECO:0000256" key="2">
    <source>
        <dbReference type="ARBA" id="ARBA00022679"/>
    </source>
</evidence>
<evidence type="ECO:0000256" key="5">
    <source>
        <dbReference type="ARBA" id="ARBA00022840"/>
    </source>
</evidence>
<dbReference type="InterPro" id="IPR008271">
    <property type="entry name" value="Ser/Thr_kinase_AS"/>
</dbReference>
<dbReference type="GeneID" id="94846811"/>
<dbReference type="InterPro" id="IPR000719">
    <property type="entry name" value="Prot_kinase_dom"/>
</dbReference>
<dbReference type="FunFam" id="1.10.510.10:FF:000956">
    <property type="entry name" value="CAMK family protein kinase"/>
    <property type="match status" value="1"/>
</dbReference>
<dbReference type="Proteomes" id="UP000179807">
    <property type="component" value="Unassembled WGS sequence"/>
</dbReference>
<evidence type="ECO:0000259" key="8">
    <source>
        <dbReference type="PROSITE" id="PS50011"/>
    </source>
</evidence>
<reference evidence="9" key="1">
    <citation type="submission" date="2016-10" db="EMBL/GenBank/DDBJ databases">
        <authorList>
            <person name="Benchimol M."/>
            <person name="Almeida L.G."/>
            <person name="Vasconcelos A.T."/>
            <person name="Perreira-Neves A."/>
            <person name="Rosa I.A."/>
            <person name="Tasca T."/>
            <person name="Bogo M.R."/>
            <person name="de Souza W."/>
        </authorList>
    </citation>
    <scope>NUCLEOTIDE SEQUENCE [LARGE SCALE GENOMIC DNA]</scope>
    <source>
        <strain evidence="9">K</strain>
    </source>
</reference>
<dbReference type="InterPro" id="IPR017441">
    <property type="entry name" value="Protein_kinase_ATP_BS"/>
</dbReference>
<dbReference type="PANTHER" id="PTHR24345:SF0">
    <property type="entry name" value="CELL CYCLE SERINE_THREONINE-PROTEIN KINASE CDC5_MSD2"/>
    <property type="match status" value="1"/>
</dbReference>
<protein>
    <submittedName>
        <fullName evidence="9">CBL-interacting protein kinase 15</fullName>
    </submittedName>
</protein>
<dbReference type="AlphaFoldDB" id="A0A1J4JAS9"/>
<accession>A0A1J4JAS9</accession>
<dbReference type="GO" id="GO:0005524">
    <property type="term" value="F:ATP binding"/>
    <property type="evidence" value="ECO:0007669"/>
    <property type="project" value="UniProtKB-UniRule"/>
</dbReference>
<organism evidence="9 10">
    <name type="scientific">Tritrichomonas foetus</name>
    <dbReference type="NCBI Taxonomy" id="1144522"/>
    <lineage>
        <taxon>Eukaryota</taxon>
        <taxon>Metamonada</taxon>
        <taxon>Parabasalia</taxon>
        <taxon>Tritrichomonadida</taxon>
        <taxon>Tritrichomonadidae</taxon>
        <taxon>Tritrichomonas</taxon>
    </lineage>
</organism>
<dbReference type="Pfam" id="PF00069">
    <property type="entry name" value="Pkinase"/>
    <property type="match status" value="1"/>
</dbReference>
<dbReference type="EMBL" id="MLAK01001252">
    <property type="protein sequence ID" value="OHS95335.1"/>
    <property type="molecule type" value="Genomic_DNA"/>
</dbReference>
<gene>
    <name evidence="9" type="ORF">TRFO_38548</name>
</gene>
<dbReference type="SUPFAM" id="SSF56112">
    <property type="entry name" value="Protein kinase-like (PK-like)"/>
    <property type="match status" value="1"/>
</dbReference>
<dbReference type="PANTHER" id="PTHR24345">
    <property type="entry name" value="SERINE/THREONINE-PROTEIN KINASE PLK"/>
    <property type="match status" value="1"/>
</dbReference>
<keyword evidence="1 7" id="KW-0723">Serine/threonine-protein kinase</keyword>
<dbReference type="OrthoDB" id="193931at2759"/>
<comment type="caution">
    <text evidence="9">The sequence shown here is derived from an EMBL/GenBank/DDBJ whole genome shotgun (WGS) entry which is preliminary data.</text>
</comment>
<proteinExistence type="inferred from homology"/>
<dbReference type="GO" id="GO:0005634">
    <property type="term" value="C:nucleus"/>
    <property type="evidence" value="ECO:0007669"/>
    <property type="project" value="TreeGrafter"/>
</dbReference>
<keyword evidence="10" id="KW-1185">Reference proteome</keyword>
<evidence type="ECO:0000313" key="10">
    <source>
        <dbReference type="Proteomes" id="UP000179807"/>
    </source>
</evidence>
<evidence type="ECO:0000256" key="3">
    <source>
        <dbReference type="ARBA" id="ARBA00022741"/>
    </source>
</evidence>
<keyword evidence="3 6" id="KW-0547">Nucleotide-binding</keyword>
<keyword evidence="2" id="KW-0808">Transferase</keyword>
<dbReference type="PROSITE" id="PS00107">
    <property type="entry name" value="PROTEIN_KINASE_ATP"/>
    <property type="match status" value="1"/>
</dbReference>
<comment type="similarity">
    <text evidence="7">Belongs to the protein kinase superfamily.</text>
</comment>
<dbReference type="SMART" id="SM00220">
    <property type="entry name" value="S_TKc"/>
    <property type="match status" value="1"/>
</dbReference>
<dbReference type="PROSITE" id="PS50011">
    <property type="entry name" value="PROTEIN_KINASE_DOM"/>
    <property type="match status" value="1"/>
</dbReference>
<dbReference type="RefSeq" id="XP_068348472.1">
    <property type="nucleotide sequence ID" value="XM_068512107.1"/>
</dbReference>
<keyword evidence="5 6" id="KW-0067">ATP-binding</keyword>
<evidence type="ECO:0000256" key="1">
    <source>
        <dbReference type="ARBA" id="ARBA00022527"/>
    </source>
</evidence>
<evidence type="ECO:0000313" key="9">
    <source>
        <dbReference type="EMBL" id="OHS95335.1"/>
    </source>
</evidence>
<evidence type="ECO:0000256" key="7">
    <source>
        <dbReference type="RuleBase" id="RU000304"/>
    </source>
</evidence>
<keyword evidence="4 9" id="KW-0418">Kinase</keyword>
<feature type="domain" description="Protein kinase" evidence="8">
    <location>
        <begin position="24"/>
        <end position="276"/>
    </location>
</feature>
<dbReference type="InterPro" id="IPR011009">
    <property type="entry name" value="Kinase-like_dom_sf"/>
</dbReference>
<dbReference type="GO" id="GO:0004674">
    <property type="term" value="F:protein serine/threonine kinase activity"/>
    <property type="evidence" value="ECO:0007669"/>
    <property type="project" value="UniProtKB-KW"/>
</dbReference>
<feature type="binding site" evidence="6">
    <location>
        <position position="53"/>
    </location>
    <ligand>
        <name>ATP</name>
        <dbReference type="ChEBI" id="CHEBI:30616"/>
    </ligand>
</feature>
<dbReference type="Gene3D" id="1.10.510.10">
    <property type="entry name" value="Transferase(Phosphotransferase) domain 1"/>
    <property type="match status" value="1"/>
</dbReference>
<sequence>MKMNLFYASENDLDFDIPTRFSHYTYTNIIGKGTYGIVVEAFDQLKKIKVAAKIIPRRILQDTGILESVEQELRIGQKLNHPNLVKYLDIVYERDFVIIVMELYRRGDLMTFVSDNGKISVSMVKKVIYQLLCATQYLHSKNISHRDIKLENILLDDQMNAHLDDYGCCREDSSPKVCMPCGTIIYMAPESFSPNYGDVKKVDIWAIGIVLYILITGRFPWKNVDTKESIIKQISDDVLKLPSEMSQMIGDVFESCVQKKPENRPSADKLLEFKWFDNKCLVKKSQNILSSTHTATFLTMKEHSSLKKISPVLVRPNVRSVLSFY</sequence>
<name>A0A1J4JAS9_9EUKA</name>
<evidence type="ECO:0000256" key="4">
    <source>
        <dbReference type="ARBA" id="ARBA00022777"/>
    </source>
</evidence>
<evidence type="ECO:0000256" key="6">
    <source>
        <dbReference type="PROSITE-ProRule" id="PRU10141"/>
    </source>
</evidence>
<dbReference type="PROSITE" id="PS00108">
    <property type="entry name" value="PROTEIN_KINASE_ST"/>
    <property type="match status" value="1"/>
</dbReference>
<dbReference type="VEuPathDB" id="TrichDB:TRFO_38548"/>